<dbReference type="Proteomes" id="UP001427805">
    <property type="component" value="Unassembled WGS sequence"/>
</dbReference>
<organism evidence="2 3">
    <name type="scientific">Sphingomonas rustica</name>
    <dbReference type="NCBI Taxonomy" id="3103142"/>
    <lineage>
        <taxon>Bacteria</taxon>
        <taxon>Pseudomonadati</taxon>
        <taxon>Pseudomonadota</taxon>
        <taxon>Alphaproteobacteria</taxon>
        <taxon>Sphingomonadales</taxon>
        <taxon>Sphingomonadaceae</taxon>
        <taxon>Sphingomonas</taxon>
    </lineage>
</organism>
<comment type="caution">
    <text evidence="2">The sequence shown here is derived from an EMBL/GenBank/DDBJ whole genome shotgun (WGS) entry which is preliminary data.</text>
</comment>
<sequence length="64" mass="7141">MFAEAVLLTMVRNGRDLAVALSCLAFIGCAIYFDWRAAVLMYLAWLVEDRLLTKPGHNGGPRDQ</sequence>
<accession>A0ABV0B3C9</accession>
<keyword evidence="1" id="KW-0812">Transmembrane</keyword>
<evidence type="ECO:0000256" key="1">
    <source>
        <dbReference type="SAM" id="Phobius"/>
    </source>
</evidence>
<keyword evidence="1" id="KW-1133">Transmembrane helix</keyword>
<reference evidence="2 3" key="1">
    <citation type="submission" date="2024-05" db="EMBL/GenBank/DDBJ databases">
        <title>Sphingomonas sp. HF-S3 16S ribosomal RNA gene Genome sequencing and assembly.</title>
        <authorList>
            <person name="Lee H."/>
        </authorList>
    </citation>
    <scope>NUCLEOTIDE SEQUENCE [LARGE SCALE GENOMIC DNA]</scope>
    <source>
        <strain evidence="2 3">HF-S3</strain>
    </source>
</reference>
<gene>
    <name evidence="2" type="ORF">TPR58_02825</name>
</gene>
<feature type="transmembrane region" description="Helical" evidence="1">
    <location>
        <begin position="17"/>
        <end position="35"/>
    </location>
</feature>
<name>A0ABV0B3C9_9SPHN</name>
<evidence type="ECO:0000313" key="2">
    <source>
        <dbReference type="EMBL" id="MEN3746087.1"/>
    </source>
</evidence>
<dbReference type="EMBL" id="JBDIZK010000001">
    <property type="protein sequence ID" value="MEN3746087.1"/>
    <property type="molecule type" value="Genomic_DNA"/>
</dbReference>
<dbReference type="RefSeq" id="WP_346245077.1">
    <property type="nucleotide sequence ID" value="NZ_JBDIZK010000001.1"/>
</dbReference>
<proteinExistence type="predicted"/>
<protein>
    <submittedName>
        <fullName evidence="2">Uncharacterized protein</fullName>
    </submittedName>
</protein>
<keyword evidence="3" id="KW-1185">Reference proteome</keyword>
<evidence type="ECO:0000313" key="3">
    <source>
        <dbReference type="Proteomes" id="UP001427805"/>
    </source>
</evidence>
<keyword evidence="1" id="KW-0472">Membrane</keyword>